<dbReference type="RefSeq" id="XP_033384781.1">
    <property type="nucleotide sequence ID" value="XM_033532024.1"/>
</dbReference>
<dbReference type="GO" id="GO:0009306">
    <property type="term" value="P:protein secretion"/>
    <property type="evidence" value="ECO:0007669"/>
    <property type="project" value="InterPro"/>
</dbReference>
<proteinExistence type="predicted"/>
<dbReference type="GeneID" id="54289421"/>
<dbReference type="Proteomes" id="UP000799778">
    <property type="component" value="Unassembled WGS sequence"/>
</dbReference>
<sequence>MAYKYIISKSLDPFFAISIGLAAALTRISREEKEQGRSMQQSIELFKKRSGIAWEEVWKK</sequence>
<evidence type="ECO:0008006" key="3">
    <source>
        <dbReference type="Google" id="ProtNLM"/>
    </source>
</evidence>
<dbReference type="InterPro" id="IPR024242">
    <property type="entry name" value="NCE101"/>
</dbReference>
<evidence type="ECO:0000313" key="2">
    <source>
        <dbReference type="Proteomes" id="UP000799778"/>
    </source>
</evidence>
<gene>
    <name evidence="1" type="ORF">BU24DRAFT_462598</name>
</gene>
<dbReference type="Pfam" id="PF11654">
    <property type="entry name" value="NCE101"/>
    <property type="match status" value="1"/>
</dbReference>
<dbReference type="AlphaFoldDB" id="A0A6A5XTB2"/>
<evidence type="ECO:0000313" key="1">
    <source>
        <dbReference type="EMBL" id="KAF2016442.1"/>
    </source>
</evidence>
<keyword evidence="2" id="KW-1185">Reference proteome</keyword>
<dbReference type="EMBL" id="ML978069">
    <property type="protein sequence ID" value="KAF2016442.1"/>
    <property type="molecule type" value="Genomic_DNA"/>
</dbReference>
<dbReference type="OrthoDB" id="2155101at2759"/>
<reference evidence="1" key="1">
    <citation type="journal article" date="2020" name="Stud. Mycol.">
        <title>101 Dothideomycetes genomes: a test case for predicting lifestyles and emergence of pathogens.</title>
        <authorList>
            <person name="Haridas S."/>
            <person name="Albert R."/>
            <person name="Binder M."/>
            <person name="Bloem J."/>
            <person name="Labutti K."/>
            <person name="Salamov A."/>
            <person name="Andreopoulos B."/>
            <person name="Baker S."/>
            <person name="Barry K."/>
            <person name="Bills G."/>
            <person name="Bluhm B."/>
            <person name="Cannon C."/>
            <person name="Castanera R."/>
            <person name="Culley D."/>
            <person name="Daum C."/>
            <person name="Ezra D."/>
            <person name="Gonzalez J."/>
            <person name="Henrissat B."/>
            <person name="Kuo A."/>
            <person name="Liang C."/>
            <person name="Lipzen A."/>
            <person name="Lutzoni F."/>
            <person name="Magnuson J."/>
            <person name="Mondo S."/>
            <person name="Nolan M."/>
            <person name="Ohm R."/>
            <person name="Pangilinan J."/>
            <person name="Park H.-J."/>
            <person name="Ramirez L."/>
            <person name="Alfaro M."/>
            <person name="Sun H."/>
            <person name="Tritt A."/>
            <person name="Yoshinaga Y."/>
            <person name="Zwiers L.-H."/>
            <person name="Turgeon B."/>
            <person name="Goodwin S."/>
            <person name="Spatafora J."/>
            <person name="Crous P."/>
            <person name="Grigoriev I."/>
        </authorList>
    </citation>
    <scope>NUCLEOTIDE SEQUENCE</scope>
    <source>
        <strain evidence="1">CBS 175.79</strain>
    </source>
</reference>
<name>A0A6A5XTB2_9PLEO</name>
<protein>
    <recommendedName>
        <fullName evidence="3">Non-classical export protein 1</fullName>
    </recommendedName>
</protein>
<accession>A0A6A5XTB2</accession>
<organism evidence="1 2">
    <name type="scientific">Aaosphaeria arxii CBS 175.79</name>
    <dbReference type="NCBI Taxonomy" id="1450172"/>
    <lineage>
        <taxon>Eukaryota</taxon>
        <taxon>Fungi</taxon>
        <taxon>Dikarya</taxon>
        <taxon>Ascomycota</taxon>
        <taxon>Pezizomycotina</taxon>
        <taxon>Dothideomycetes</taxon>
        <taxon>Pleosporomycetidae</taxon>
        <taxon>Pleosporales</taxon>
        <taxon>Pleosporales incertae sedis</taxon>
        <taxon>Aaosphaeria</taxon>
    </lineage>
</organism>